<keyword evidence="2" id="KW-0812">Transmembrane</keyword>
<reference evidence="3 4" key="1">
    <citation type="submission" date="2019-04" db="EMBL/GenBank/DDBJ databases">
        <title>An improved genome assembly and genetic linkage map for asparagus bean, Vigna unguiculata ssp. sesquipedialis.</title>
        <authorList>
            <person name="Xia Q."/>
            <person name="Zhang R."/>
            <person name="Dong Y."/>
        </authorList>
    </citation>
    <scope>NUCLEOTIDE SEQUENCE [LARGE SCALE GENOMIC DNA]</scope>
    <source>
        <tissue evidence="3">Leaf</tissue>
    </source>
</reference>
<evidence type="ECO:0000256" key="2">
    <source>
        <dbReference type="SAM" id="Phobius"/>
    </source>
</evidence>
<dbReference type="AlphaFoldDB" id="A0A4D6NDD6"/>
<keyword evidence="4" id="KW-1185">Reference proteome</keyword>
<dbReference type="Proteomes" id="UP000501690">
    <property type="component" value="Linkage Group LG10"/>
</dbReference>
<proteinExistence type="predicted"/>
<keyword evidence="2" id="KW-1133">Transmembrane helix</keyword>
<evidence type="ECO:0000256" key="1">
    <source>
        <dbReference type="SAM" id="MobiDB-lite"/>
    </source>
</evidence>
<feature type="transmembrane region" description="Helical" evidence="2">
    <location>
        <begin position="121"/>
        <end position="143"/>
    </location>
</feature>
<keyword evidence="2" id="KW-0472">Membrane</keyword>
<dbReference type="EMBL" id="CP039354">
    <property type="protein sequence ID" value="QCE10764.1"/>
    <property type="molecule type" value="Genomic_DNA"/>
</dbReference>
<name>A0A4D6NDD6_VIGUN</name>
<gene>
    <name evidence="3" type="ORF">DEO72_LG10g1996</name>
</gene>
<feature type="region of interest" description="Disordered" evidence="1">
    <location>
        <begin position="1"/>
        <end position="20"/>
    </location>
</feature>
<organism evidence="3 4">
    <name type="scientific">Vigna unguiculata</name>
    <name type="common">Cowpea</name>
    <dbReference type="NCBI Taxonomy" id="3917"/>
    <lineage>
        <taxon>Eukaryota</taxon>
        <taxon>Viridiplantae</taxon>
        <taxon>Streptophyta</taxon>
        <taxon>Embryophyta</taxon>
        <taxon>Tracheophyta</taxon>
        <taxon>Spermatophyta</taxon>
        <taxon>Magnoliopsida</taxon>
        <taxon>eudicotyledons</taxon>
        <taxon>Gunneridae</taxon>
        <taxon>Pentapetalae</taxon>
        <taxon>rosids</taxon>
        <taxon>fabids</taxon>
        <taxon>Fabales</taxon>
        <taxon>Fabaceae</taxon>
        <taxon>Papilionoideae</taxon>
        <taxon>50 kb inversion clade</taxon>
        <taxon>NPAAA clade</taxon>
        <taxon>indigoferoid/millettioid clade</taxon>
        <taxon>Phaseoleae</taxon>
        <taxon>Vigna</taxon>
    </lineage>
</organism>
<protein>
    <submittedName>
        <fullName evidence="3">Uncharacterized protein</fullName>
    </submittedName>
</protein>
<sequence length="146" mass="16111">MSKSRHPPRQPPSPIVVAHAGTPPPIALTLDYSQHVATSSKNEATAATPPKFASVHRLLCASRDHDHYSFTHACPCIRRDCTRWNSNHHLLLCFPLPPTLAVASSSLCLHRASSRYHRRCAMPNTITAMPLSPAFFLLTLSLLSRV</sequence>
<accession>A0A4D6NDD6</accession>
<evidence type="ECO:0000313" key="3">
    <source>
        <dbReference type="EMBL" id="QCE10764.1"/>
    </source>
</evidence>
<evidence type="ECO:0000313" key="4">
    <source>
        <dbReference type="Proteomes" id="UP000501690"/>
    </source>
</evidence>